<reference evidence="1 2" key="1">
    <citation type="submission" date="2019-08" db="EMBL/GenBank/DDBJ databases">
        <title>A chromosome-level genome assembly, high-density linkage maps, and genome scans reveal the genomic architecture of hybrid incompatibilities underlying speciation via character displacement in darters (Percidae: Etheostominae).</title>
        <authorList>
            <person name="Moran R.L."/>
            <person name="Catchen J.M."/>
            <person name="Fuller R.C."/>
        </authorList>
    </citation>
    <scope>NUCLEOTIDE SEQUENCE [LARGE SCALE GENOMIC DNA]</scope>
    <source>
        <strain evidence="1">EspeVRDwgs_2016</strain>
        <tissue evidence="1">Muscle</tissue>
    </source>
</reference>
<accession>A0A5J5CDI7</accession>
<organism evidence="1 2">
    <name type="scientific">Etheostoma spectabile</name>
    <name type="common">orangethroat darter</name>
    <dbReference type="NCBI Taxonomy" id="54343"/>
    <lineage>
        <taxon>Eukaryota</taxon>
        <taxon>Metazoa</taxon>
        <taxon>Chordata</taxon>
        <taxon>Craniata</taxon>
        <taxon>Vertebrata</taxon>
        <taxon>Euteleostomi</taxon>
        <taxon>Actinopterygii</taxon>
        <taxon>Neopterygii</taxon>
        <taxon>Teleostei</taxon>
        <taxon>Neoteleostei</taxon>
        <taxon>Acanthomorphata</taxon>
        <taxon>Eupercaria</taxon>
        <taxon>Perciformes</taxon>
        <taxon>Percoidei</taxon>
        <taxon>Percidae</taxon>
        <taxon>Etheostomatinae</taxon>
        <taxon>Etheostoma</taxon>
    </lineage>
</organism>
<name>A0A5J5CDI7_9PERO</name>
<evidence type="ECO:0000313" key="1">
    <source>
        <dbReference type="EMBL" id="KAA8579872.1"/>
    </source>
</evidence>
<proteinExistence type="predicted"/>
<protein>
    <submittedName>
        <fullName evidence="1">Uncharacterized protein</fullName>
    </submittedName>
</protein>
<comment type="caution">
    <text evidence="1">The sequence shown here is derived from an EMBL/GenBank/DDBJ whole genome shotgun (WGS) entry which is preliminary data.</text>
</comment>
<dbReference type="AlphaFoldDB" id="A0A5J5CDI7"/>
<evidence type="ECO:0000313" key="2">
    <source>
        <dbReference type="Proteomes" id="UP000327493"/>
    </source>
</evidence>
<keyword evidence="2" id="KW-1185">Reference proteome</keyword>
<sequence>MNSLAYSVVTALYSQLVEICPHQVEEIAHRDGTRTAFIMKCWKPILRSIGQSNIRKTEEDSGWS</sequence>
<gene>
    <name evidence="1" type="ORF">FQN60_006965</name>
</gene>
<dbReference type="EMBL" id="VOFY01000024">
    <property type="protein sequence ID" value="KAA8579872.1"/>
    <property type="molecule type" value="Genomic_DNA"/>
</dbReference>
<dbReference type="Proteomes" id="UP000327493">
    <property type="component" value="Chromosome 24"/>
</dbReference>